<organism evidence="2 3">
    <name type="scientific">Shewanella eurypsychrophilus</name>
    <dbReference type="NCBI Taxonomy" id="2593656"/>
    <lineage>
        <taxon>Bacteria</taxon>
        <taxon>Pseudomonadati</taxon>
        <taxon>Pseudomonadota</taxon>
        <taxon>Gammaproteobacteria</taxon>
        <taxon>Alteromonadales</taxon>
        <taxon>Shewanellaceae</taxon>
        <taxon>Shewanella</taxon>
    </lineage>
</organism>
<evidence type="ECO:0000256" key="1">
    <source>
        <dbReference type="SAM" id="MobiDB-lite"/>
    </source>
</evidence>
<dbReference type="Proteomes" id="UP000316416">
    <property type="component" value="Chromosome"/>
</dbReference>
<keyword evidence="3" id="KW-1185">Reference proteome</keyword>
<protein>
    <recommendedName>
        <fullName evidence="4">Anti-sigma factor</fullName>
    </recommendedName>
</protein>
<feature type="compositionally biased region" description="Polar residues" evidence="1">
    <location>
        <begin position="50"/>
        <end position="68"/>
    </location>
</feature>
<sequence>MKDDKNSSLSKLNDEFDSDLQAWYKLQEQEVPSTELDDAIIKMAKEASAEKTQSITDIDQQSASSTGDKNSDNVIRVENSFWRKNRWALSSAASVMLVVTVVLLNPQSPQEILSDDAMPMMMQMSEPVDSNIESTQNIDSISLQERSLDVNKAPQQVQMTPRVMSVSDANLEGQAETKMKQAGEMHQANDSARLGAHAPTTKSVPQREAVVSAKQVLNHLEQLIDSQEWQEAEILVNEIAKQYPQLEELNHPQHQRWRELQLAITEH</sequence>
<gene>
    <name evidence="2" type="ORF">FM038_017655</name>
</gene>
<evidence type="ECO:0000313" key="3">
    <source>
        <dbReference type="Proteomes" id="UP000316416"/>
    </source>
</evidence>
<evidence type="ECO:0008006" key="4">
    <source>
        <dbReference type="Google" id="ProtNLM"/>
    </source>
</evidence>
<dbReference type="RefSeq" id="WP_142874655.1">
    <property type="nucleotide sequence ID" value="NZ_CP045503.2"/>
</dbReference>
<proteinExistence type="predicted"/>
<reference evidence="2" key="1">
    <citation type="submission" date="2021-07" db="EMBL/GenBank/DDBJ databases">
        <title>Shewanella sp. YLB-07 whole genome sequence.</title>
        <authorList>
            <person name="Yu L."/>
        </authorList>
    </citation>
    <scope>NUCLEOTIDE SEQUENCE</scope>
    <source>
        <strain evidence="2">YLB-08</strain>
    </source>
</reference>
<dbReference type="EMBL" id="CP045503">
    <property type="protein sequence ID" value="QPG59034.1"/>
    <property type="molecule type" value="Genomic_DNA"/>
</dbReference>
<evidence type="ECO:0000313" key="2">
    <source>
        <dbReference type="EMBL" id="QPG59034.1"/>
    </source>
</evidence>
<accession>A0ABX6VF24</accession>
<name>A0ABX6VF24_9GAMM</name>
<feature type="region of interest" description="Disordered" evidence="1">
    <location>
        <begin position="47"/>
        <end position="71"/>
    </location>
</feature>